<dbReference type="OrthoDB" id="10573124at2759"/>
<dbReference type="Gene3D" id="1.10.3270.10">
    <property type="entry name" value="HMGR, N-terminal domain"/>
    <property type="match status" value="1"/>
</dbReference>
<keyword evidence="3" id="KW-1185">Reference proteome</keyword>
<evidence type="ECO:0000313" key="3">
    <source>
        <dbReference type="Proteomes" id="UP000191342"/>
    </source>
</evidence>
<sequence length="204" mass="22203">MVVGFFAVNIVNLCSIEFQPSSGGSLYGMSGWNRRLSGIAMNPTLEPFKVAGDGLDELFSQARGRDHATVVTVLAPINYELGHFFLPRPSPYPGNHKLIQHRSSDISSPFPEYGVGERMLSPRVPDSEAPSAPTQKSAIVTSPVRKPKPTEQSSLSRTPAELDNLLKRIPISKLNDEDVVSLSLEGKIPGYALEKSLKDCTRAV</sequence>
<accession>A0A1V6SSX8</accession>
<dbReference type="AlphaFoldDB" id="A0A1V6SSX8"/>
<name>A0A1V6SSX8_9EURO</name>
<comment type="caution">
    <text evidence="2">The sequence shown here is derived from an EMBL/GenBank/DDBJ whole genome shotgun (WGS) entry which is preliminary data.</text>
</comment>
<dbReference type="EMBL" id="MLQL01000025">
    <property type="protein sequence ID" value="OQE17131.1"/>
    <property type="molecule type" value="Genomic_DNA"/>
</dbReference>
<protein>
    <submittedName>
        <fullName evidence="2">Uncharacterized protein</fullName>
    </submittedName>
</protein>
<organism evidence="2 3">
    <name type="scientific">Penicillium flavigenum</name>
    <dbReference type="NCBI Taxonomy" id="254877"/>
    <lineage>
        <taxon>Eukaryota</taxon>
        <taxon>Fungi</taxon>
        <taxon>Dikarya</taxon>
        <taxon>Ascomycota</taxon>
        <taxon>Pezizomycotina</taxon>
        <taxon>Eurotiomycetes</taxon>
        <taxon>Eurotiomycetidae</taxon>
        <taxon>Eurotiales</taxon>
        <taxon>Aspergillaceae</taxon>
        <taxon>Penicillium</taxon>
    </lineage>
</organism>
<feature type="region of interest" description="Disordered" evidence="1">
    <location>
        <begin position="117"/>
        <end position="159"/>
    </location>
</feature>
<dbReference type="GO" id="GO:0004420">
    <property type="term" value="F:hydroxymethylglutaryl-CoA reductase (NADPH) activity"/>
    <property type="evidence" value="ECO:0007669"/>
    <property type="project" value="InterPro"/>
</dbReference>
<evidence type="ECO:0000256" key="1">
    <source>
        <dbReference type="SAM" id="MobiDB-lite"/>
    </source>
</evidence>
<evidence type="ECO:0000313" key="2">
    <source>
        <dbReference type="EMBL" id="OQE17131.1"/>
    </source>
</evidence>
<gene>
    <name evidence="2" type="ORF">PENFLA_c025G02265</name>
</gene>
<dbReference type="Proteomes" id="UP000191342">
    <property type="component" value="Unassembled WGS sequence"/>
</dbReference>
<dbReference type="STRING" id="254877.A0A1V6SSX8"/>
<reference evidence="3" key="1">
    <citation type="journal article" date="2017" name="Nat. Microbiol.">
        <title>Global analysis of biosynthetic gene clusters reveals vast potential of secondary metabolite production in Penicillium species.</title>
        <authorList>
            <person name="Nielsen J.C."/>
            <person name="Grijseels S."/>
            <person name="Prigent S."/>
            <person name="Ji B."/>
            <person name="Dainat J."/>
            <person name="Nielsen K.F."/>
            <person name="Frisvad J.C."/>
            <person name="Workman M."/>
            <person name="Nielsen J."/>
        </authorList>
    </citation>
    <scope>NUCLEOTIDE SEQUENCE [LARGE SCALE GENOMIC DNA]</scope>
    <source>
        <strain evidence="3">IBT 14082</strain>
    </source>
</reference>
<proteinExistence type="predicted"/>
<dbReference type="InterPro" id="IPR023282">
    <property type="entry name" value="HMG_CoA_Rdtase_N"/>
</dbReference>